<dbReference type="RefSeq" id="WP_095637177.1">
    <property type="nucleotide sequence ID" value="NZ_NSKC01000005.1"/>
</dbReference>
<reference evidence="1 2" key="1">
    <citation type="submission" date="2017-08" db="EMBL/GenBank/DDBJ databases">
        <title>The strain WRN001 was isolated from Binhai saline alkaline soil, Tianjin, China.</title>
        <authorList>
            <person name="Liu D."/>
            <person name="Zhang G."/>
        </authorList>
    </citation>
    <scope>NUCLEOTIDE SEQUENCE [LARGE SCALE GENOMIC DNA]</scope>
    <source>
        <strain evidence="1 2">WN019</strain>
    </source>
</reference>
<keyword evidence="2" id="KW-1185">Reference proteome</keyword>
<evidence type="ECO:0000313" key="2">
    <source>
        <dbReference type="Proteomes" id="UP000218083"/>
    </source>
</evidence>
<name>A0A2A2FCJ6_9EURY</name>
<dbReference type="OrthoDB" id="193751at2157"/>
<evidence type="ECO:0000313" key="1">
    <source>
        <dbReference type="EMBL" id="PAU83211.1"/>
    </source>
</evidence>
<dbReference type="AlphaFoldDB" id="A0A2A2FCJ6"/>
<comment type="caution">
    <text evidence="1">The sequence shown here is derived from an EMBL/GenBank/DDBJ whole genome shotgun (WGS) entry which is preliminary data.</text>
</comment>
<sequence>MNRRSLLAALATGAATVLAGCGHPSVVLDLNEATDDDVADEVSMNADPDSEEYDVVASAIENGTATRRGRYELFDRTDTVRVDGAFYEVTETRVASSEVTVYEVLLDLDPEDTTPELGEIAFDDLPETDRKRLERIVTEADPPLGDGYDIGVDYGSAEEVGNDSVFVPDREYDVLVYEGERYRVAVESRTAPEAEYRYEASEVAPDVETFADRVRDRYLFVLAGLSDAEREVVEESIDGAYFEDDDAFRSVVDRIRDHDAIREDDFDGTWLLEYEGAAYLAYVEW</sequence>
<proteinExistence type="predicted"/>
<accession>A0A2A2FCJ6</accession>
<gene>
    <name evidence="1" type="ORF">CK500_10425</name>
</gene>
<organism evidence="1 2">
    <name type="scientific">Halorubrum salipaludis</name>
    <dbReference type="NCBI Taxonomy" id="2032630"/>
    <lineage>
        <taxon>Archaea</taxon>
        <taxon>Methanobacteriati</taxon>
        <taxon>Methanobacteriota</taxon>
        <taxon>Stenosarchaea group</taxon>
        <taxon>Halobacteria</taxon>
        <taxon>Halobacteriales</taxon>
        <taxon>Haloferacaceae</taxon>
        <taxon>Halorubrum</taxon>
    </lineage>
</organism>
<protein>
    <submittedName>
        <fullName evidence="1">Uncharacterized protein</fullName>
    </submittedName>
</protein>
<dbReference type="PROSITE" id="PS51257">
    <property type="entry name" value="PROKAR_LIPOPROTEIN"/>
    <property type="match status" value="1"/>
</dbReference>
<dbReference type="Proteomes" id="UP000218083">
    <property type="component" value="Unassembled WGS sequence"/>
</dbReference>
<dbReference type="EMBL" id="NSKC01000005">
    <property type="protein sequence ID" value="PAU83211.1"/>
    <property type="molecule type" value="Genomic_DNA"/>
</dbReference>